<evidence type="ECO:0000256" key="2">
    <source>
        <dbReference type="ARBA" id="ARBA00005927"/>
    </source>
</evidence>
<dbReference type="GO" id="GO:0070971">
    <property type="term" value="C:endoplasmic reticulum exit site"/>
    <property type="evidence" value="ECO:0007669"/>
    <property type="project" value="TreeGrafter"/>
</dbReference>
<dbReference type="GO" id="GO:0016192">
    <property type="term" value="P:vesicle-mediated transport"/>
    <property type="evidence" value="ECO:0007669"/>
    <property type="project" value="UniProtKB-KW"/>
</dbReference>
<feature type="compositionally biased region" description="Polar residues" evidence="7">
    <location>
        <begin position="475"/>
        <end position="486"/>
    </location>
</feature>
<evidence type="ECO:0000313" key="10">
    <source>
        <dbReference type="EMBL" id="KAF8662330.1"/>
    </source>
</evidence>
<feature type="compositionally biased region" description="Basic and acidic residues" evidence="7">
    <location>
        <begin position="516"/>
        <end position="525"/>
    </location>
</feature>
<dbReference type="GO" id="GO:0000139">
    <property type="term" value="C:Golgi membrane"/>
    <property type="evidence" value="ECO:0007669"/>
    <property type="project" value="UniProtKB-SubCell"/>
</dbReference>
<dbReference type="GO" id="GO:0007030">
    <property type="term" value="P:Golgi organization"/>
    <property type="evidence" value="ECO:0007669"/>
    <property type="project" value="TreeGrafter"/>
</dbReference>
<feature type="compositionally biased region" description="Low complexity" evidence="7">
    <location>
        <begin position="1474"/>
        <end position="1496"/>
    </location>
</feature>
<evidence type="ECO:0000256" key="3">
    <source>
        <dbReference type="ARBA" id="ARBA00022448"/>
    </source>
</evidence>
<keyword evidence="6" id="KW-0472">Membrane</keyword>
<comment type="caution">
    <text evidence="10">The sequence shown here is derived from an EMBL/GenBank/DDBJ whole genome shotgun (WGS) entry which is preliminary data.</text>
</comment>
<feature type="compositionally biased region" description="Low complexity" evidence="7">
    <location>
        <begin position="870"/>
        <end position="883"/>
    </location>
</feature>
<feature type="domain" description="Sec16 central conserved" evidence="9">
    <location>
        <begin position="1056"/>
        <end position="1180"/>
    </location>
</feature>
<name>A0A835E0Z9_9POAL</name>
<feature type="compositionally biased region" description="Pro residues" evidence="7">
    <location>
        <begin position="80"/>
        <end position="104"/>
    </location>
</feature>
<evidence type="ECO:0000313" key="11">
    <source>
        <dbReference type="Proteomes" id="UP000636709"/>
    </source>
</evidence>
<dbReference type="GO" id="GO:0070973">
    <property type="term" value="P:protein localization to endoplasmic reticulum exit site"/>
    <property type="evidence" value="ECO:0007669"/>
    <property type="project" value="TreeGrafter"/>
</dbReference>
<feature type="region of interest" description="Disordered" evidence="7">
    <location>
        <begin position="1"/>
        <end position="156"/>
    </location>
</feature>
<dbReference type="InterPro" id="IPR024340">
    <property type="entry name" value="Sec16_CCD"/>
</dbReference>
<feature type="compositionally biased region" description="Low complexity" evidence="7">
    <location>
        <begin position="1769"/>
        <end position="1784"/>
    </location>
</feature>
<evidence type="ECO:0000259" key="8">
    <source>
        <dbReference type="Pfam" id="PF12931"/>
    </source>
</evidence>
<sequence length="1842" mass="195869">MAADFDDTTEDFFDNLVNSDDDDDRPLAAAAKAEAEASAGDLAALTLSDQSDDPKPDDHPAPAPLPEDPKNHPTTEAVPDPGPASAPPGPAPLPVSHPSPPQPHPATDAVAEPEPSSAPPPPPAAAAPALKQAQWNDFGADPFGDLPPGKAFFGDTSAEDQGAQASILGAIIASEPDRSFSAGVDANAAGAAGLPDYSFYGGTDSNANSHLGSTTAAAAGYGDHQSTDAQFESADPRYLESLYPGWKYDDATQQWYQVDTLSVQQITAETSAVALLGTDDVQQQQLSASYLQNNSLAEAADEPTETEVTPQPKPVTEADDQPVPAPHEEEVEHEPAPAHPEVGPAVVHPEAGTQAVGSAVLHPQTKTQVQETAANAAAGLPDYSFYGGTDSNANSQLDSTTGAVGYGDYQITDTQLESTDPRYLESLYPGWKYDDATQQWYQVDTVNVQQITTETNDAVAVLGSDNVEHHHQHQKLSASGQQNNSHAEAVDGPTETEVVPQPKPVTEADDQPAPAPHEEVEHEPMPAHPQVGPVVVHPEPSTEMAGSAVLHAQTKSEVQETTADADAAAMVPEGGSPGSEKGTHTAVKQVQWNDFGASTSAGGADLFGDLLPDGAEDGFFGAPVPGNQGVQASVLGTNNVTALDRSFSAGVGNSAAVGAGVVDYSFYGRTDNNANSHFDSSASAVGYGDQSANAQLDSTDPKYLESLYHGWKYDAATQQWYQVDTPSAQSYAAADSTGAVAVMGSDSIQQQFNSLYLQNTSHAALETIVEESSVNATSWGAAPIEYPPNMLFYAEYPGWYFDTNTQQWQSLESYQQSIVQAATSPSALDGLAGAGHSAAHHTEDSYASTYSQQSQWQPNSLANTMQPNVSGGNSLLGSSYSSNQQAENHIGQQVNAESLQPSINYKPHIDTFVPSRGQYTVKEGNHASYEGFKGNQSWYNGSEHSTNQEVGHRGFATSTDFQTGHKEFQPPNGHQAGHMAYEPSTRVGYGNSNGPQDFTPNESMCKTQIHADSSAHTHVLNNYWSTQTTMDLGQQQSQQFGFTPHEQRSSAGRPPHAVVTFGFGGKLVVLKEISSVTANFDSGNKGNSGRTVSVLNIPEIVADKIDHSSMANGSALSYLHALCGQPTPGPLVGASVASKDVNKWLDDMIRVYESSLTEFQRGDVQKVLITLLKILCQHYGKLRSPFGSDPQEVFCACGIDGPDMAVTKLFSSCKSSANVNGYGVHCMRNLPSESQIQATAQEVQNLLVSGRRKEALQYAQEGQLWGPALILALQLGDKVCLRIETELLLRVASAHSCYLVAELNIDSYSESARMCLIGADHLRCPRTFTSPEAIQRTEVYEYAKVLGNPQYILLPFQPYKLVYAYMLAEVGKVSDSLRYCQASLKVLKASGRTPELEAWKQLFSTLEERIRTHQQGGYATNLAAGKIVGKIFTSLDKSLSRMMGTQSAPMPPLPQGAANERDVNSPPDTKVVNSQSVMSMSPLMSSASEQSMSEMAGNSGPGREVAHNRSISEPDFGRTPQKQAAGSSKAQSTSGSGSSRFGWFVQKTVGLVSKSRRQAKLGEQNKFYYDEKLKRWVEEGAEVPAEEPPLPPPPIKPSFQNTIPESNLNGPPVSGGYTANGFAEARTLNPSEPSSGMPPIPPTQNQFSARGRMGVRSRYVDTFNKGGGGGANAFGAGTMYSKAAAPSVSPLLGAKFFVPTPAAAATEQMADTAADAHSDTAQQDEPSSSPGLEAAFSSSAPKSMIQRYPSGDNIQRYPSMDNIMGPSESAGNSMSRSRASSWSGTYPEQQLGSAAVSRSPDGQIMRSPMMPGAKRAPHSRSSSNSSLHQLNGLGEDLHEVEL</sequence>
<evidence type="ECO:0000259" key="9">
    <source>
        <dbReference type="Pfam" id="PF12932"/>
    </source>
</evidence>
<keyword evidence="5 6" id="KW-0931">ER-Golgi transport</keyword>
<keyword evidence="4 6" id="KW-0256">Endoplasmic reticulum</keyword>
<keyword evidence="11" id="KW-1185">Reference proteome</keyword>
<evidence type="ECO:0000256" key="4">
    <source>
        <dbReference type="ARBA" id="ARBA00022824"/>
    </source>
</evidence>
<dbReference type="Proteomes" id="UP000636709">
    <property type="component" value="Unassembled WGS sequence"/>
</dbReference>
<keyword evidence="3 6" id="KW-0813">Transport</keyword>
<feature type="compositionally biased region" description="Polar residues" evidence="7">
    <location>
        <begin position="1725"/>
        <end position="1741"/>
    </location>
</feature>
<feature type="compositionally biased region" description="Low complexity" evidence="7">
    <location>
        <begin position="1521"/>
        <end position="1539"/>
    </location>
</feature>
<feature type="compositionally biased region" description="Basic and acidic residues" evidence="7">
    <location>
        <begin position="326"/>
        <end position="336"/>
    </location>
</feature>
<keyword evidence="6" id="KW-0653">Protein transport</keyword>
<evidence type="ECO:0000256" key="5">
    <source>
        <dbReference type="ARBA" id="ARBA00022892"/>
    </source>
</evidence>
<reference evidence="10" key="1">
    <citation type="submission" date="2020-07" db="EMBL/GenBank/DDBJ databases">
        <title>Genome sequence and genetic diversity analysis of an under-domesticated orphan crop, white fonio (Digitaria exilis).</title>
        <authorList>
            <person name="Bennetzen J.L."/>
            <person name="Chen S."/>
            <person name="Ma X."/>
            <person name="Wang X."/>
            <person name="Yssel A.E.J."/>
            <person name="Chaluvadi S.R."/>
            <person name="Johnson M."/>
            <person name="Gangashetty P."/>
            <person name="Hamidou F."/>
            <person name="Sanogo M.D."/>
            <person name="Zwaenepoel A."/>
            <person name="Wallace J."/>
            <person name="Van De Peer Y."/>
            <person name="Van Deynze A."/>
        </authorList>
    </citation>
    <scope>NUCLEOTIDE SEQUENCE</scope>
    <source>
        <tissue evidence="10">Leaves</tissue>
    </source>
</reference>
<feature type="compositionally biased region" description="Low complexity" evidence="7">
    <location>
        <begin position="27"/>
        <end position="45"/>
    </location>
</feature>
<evidence type="ECO:0000256" key="7">
    <source>
        <dbReference type="SAM" id="MobiDB-lite"/>
    </source>
</evidence>
<feature type="compositionally biased region" description="Basic and acidic residues" evidence="7">
    <location>
        <begin position="1504"/>
        <end position="1516"/>
    </location>
</feature>
<feature type="compositionally biased region" description="Polar residues" evidence="7">
    <location>
        <begin position="845"/>
        <end position="869"/>
    </location>
</feature>
<dbReference type="EMBL" id="JACEFO010002381">
    <property type="protein sequence ID" value="KAF8662330.1"/>
    <property type="molecule type" value="Genomic_DNA"/>
</dbReference>
<comment type="similarity">
    <text evidence="2 6">Belongs to the SEC16 family.</text>
</comment>
<gene>
    <name evidence="10" type="ORF">HU200_056541</name>
</gene>
<feature type="compositionally biased region" description="Low complexity" evidence="7">
    <location>
        <begin position="1708"/>
        <end position="1724"/>
    </location>
</feature>
<comment type="subcellular location">
    <subcellularLocation>
        <location evidence="1">Endoplasmic reticulum</location>
    </subcellularLocation>
    <subcellularLocation>
        <location evidence="6">Golgi apparatus membrane</location>
    </subcellularLocation>
</comment>
<feature type="domain" description="Sec16 Sec23-binding" evidence="8">
    <location>
        <begin position="1243"/>
        <end position="1279"/>
    </location>
</feature>
<dbReference type="PANTHER" id="PTHR13402:SF31">
    <property type="entry name" value="PROTEIN TRANSPORT PROTEIN SEC16"/>
    <property type="match status" value="1"/>
</dbReference>
<feature type="region of interest" description="Disordered" evidence="7">
    <location>
        <begin position="297"/>
        <end position="345"/>
    </location>
</feature>
<feature type="compositionally biased region" description="Acidic residues" evidence="7">
    <location>
        <begin position="1"/>
        <end position="24"/>
    </location>
</feature>
<dbReference type="InterPro" id="IPR024298">
    <property type="entry name" value="Sec16_Sec23-bd"/>
</dbReference>
<feature type="compositionally biased region" description="Low complexity" evidence="7">
    <location>
        <begin position="105"/>
        <end position="115"/>
    </location>
</feature>
<feature type="region of interest" description="Disordered" evidence="7">
    <location>
        <begin position="1708"/>
        <end position="1842"/>
    </location>
</feature>
<evidence type="ECO:0000256" key="6">
    <source>
        <dbReference type="RuleBase" id="RU364101"/>
    </source>
</evidence>
<evidence type="ECO:0000256" key="1">
    <source>
        <dbReference type="ARBA" id="ARBA00004240"/>
    </source>
</evidence>
<protein>
    <recommendedName>
        <fullName evidence="6">Protein transport protein sec16</fullName>
    </recommendedName>
</protein>
<proteinExistence type="inferred from homology"/>
<dbReference type="Pfam" id="PF12931">
    <property type="entry name" value="TPR_Sec16"/>
    <property type="match status" value="2"/>
</dbReference>
<accession>A0A835E0Z9</accession>
<dbReference type="PANTHER" id="PTHR13402">
    <property type="entry name" value="RGPR-RELATED"/>
    <property type="match status" value="1"/>
</dbReference>
<dbReference type="Gene3D" id="1.25.40.1030">
    <property type="match status" value="1"/>
</dbReference>
<dbReference type="CDD" id="cd09233">
    <property type="entry name" value="ACE1-Sec16-like"/>
    <property type="match status" value="1"/>
</dbReference>
<organism evidence="10 11">
    <name type="scientific">Digitaria exilis</name>
    <dbReference type="NCBI Taxonomy" id="1010633"/>
    <lineage>
        <taxon>Eukaryota</taxon>
        <taxon>Viridiplantae</taxon>
        <taxon>Streptophyta</taxon>
        <taxon>Embryophyta</taxon>
        <taxon>Tracheophyta</taxon>
        <taxon>Spermatophyta</taxon>
        <taxon>Magnoliopsida</taxon>
        <taxon>Liliopsida</taxon>
        <taxon>Poales</taxon>
        <taxon>Poaceae</taxon>
        <taxon>PACMAD clade</taxon>
        <taxon>Panicoideae</taxon>
        <taxon>Panicodae</taxon>
        <taxon>Paniceae</taxon>
        <taxon>Anthephorinae</taxon>
        <taxon>Digitaria</taxon>
    </lineage>
</organism>
<dbReference type="Pfam" id="PF12932">
    <property type="entry name" value="Sec16"/>
    <property type="match status" value="1"/>
</dbReference>
<feature type="compositionally biased region" description="Pro residues" evidence="7">
    <location>
        <begin position="116"/>
        <end position="125"/>
    </location>
</feature>
<feature type="region of interest" description="Disordered" evidence="7">
    <location>
        <begin position="830"/>
        <end position="890"/>
    </location>
</feature>
<dbReference type="GO" id="GO:0015031">
    <property type="term" value="P:protein transport"/>
    <property type="evidence" value="ECO:0007669"/>
    <property type="project" value="UniProtKB-KW"/>
</dbReference>
<keyword evidence="6" id="KW-0333">Golgi apparatus</keyword>
<dbReference type="GO" id="GO:0012507">
    <property type="term" value="C:ER to Golgi transport vesicle membrane"/>
    <property type="evidence" value="ECO:0007669"/>
    <property type="project" value="TreeGrafter"/>
</dbReference>
<feature type="domain" description="Sec16 Sec23-binding" evidence="8">
    <location>
        <begin position="1290"/>
        <end position="1441"/>
    </location>
</feature>
<feature type="region of interest" description="Disordered" evidence="7">
    <location>
        <begin position="468"/>
        <end position="546"/>
    </location>
</feature>
<feature type="region of interest" description="Disordered" evidence="7">
    <location>
        <begin position="1442"/>
        <end position="1541"/>
    </location>
</feature>
<dbReference type="OrthoDB" id="8918678at2759"/>